<dbReference type="AlphaFoldDB" id="A0ABC8SJF2"/>
<accession>A0ABC8SJF2</accession>
<keyword evidence="2" id="KW-1185">Reference proteome</keyword>
<dbReference type="Proteomes" id="UP001642360">
    <property type="component" value="Unassembled WGS sequence"/>
</dbReference>
<reference evidence="1 2" key="1">
    <citation type="submission" date="2024-02" db="EMBL/GenBank/DDBJ databases">
        <authorList>
            <person name="Vignale AGUSTIN F."/>
            <person name="Sosa J E."/>
            <person name="Modenutti C."/>
        </authorList>
    </citation>
    <scope>NUCLEOTIDE SEQUENCE [LARGE SCALE GENOMIC DNA]</scope>
</reference>
<sequence length="105" mass="10862">MKASSFAACADAKEESVIAIVVGGKSFAACANAKEAMMVGGKGLLLYSGVHFTKYTVLGDNVVIIDNSVVKTALLPPSEILDIICLTDSQVIGKVTVDPSGFILL</sequence>
<protein>
    <submittedName>
        <fullName evidence="1">Uncharacterized protein</fullName>
    </submittedName>
</protein>
<comment type="caution">
    <text evidence="1">The sequence shown here is derived from an EMBL/GenBank/DDBJ whole genome shotgun (WGS) entry which is preliminary data.</text>
</comment>
<dbReference type="EMBL" id="CAUOFW020002968">
    <property type="protein sequence ID" value="CAK9157250.1"/>
    <property type="molecule type" value="Genomic_DNA"/>
</dbReference>
<organism evidence="1 2">
    <name type="scientific">Ilex paraguariensis</name>
    <name type="common">yerba mate</name>
    <dbReference type="NCBI Taxonomy" id="185542"/>
    <lineage>
        <taxon>Eukaryota</taxon>
        <taxon>Viridiplantae</taxon>
        <taxon>Streptophyta</taxon>
        <taxon>Embryophyta</taxon>
        <taxon>Tracheophyta</taxon>
        <taxon>Spermatophyta</taxon>
        <taxon>Magnoliopsida</taxon>
        <taxon>eudicotyledons</taxon>
        <taxon>Gunneridae</taxon>
        <taxon>Pentapetalae</taxon>
        <taxon>asterids</taxon>
        <taxon>campanulids</taxon>
        <taxon>Aquifoliales</taxon>
        <taxon>Aquifoliaceae</taxon>
        <taxon>Ilex</taxon>
    </lineage>
</organism>
<name>A0ABC8SJF2_9AQUA</name>
<proteinExistence type="predicted"/>
<evidence type="ECO:0000313" key="1">
    <source>
        <dbReference type="EMBL" id="CAK9157250.1"/>
    </source>
</evidence>
<gene>
    <name evidence="1" type="ORF">ILEXP_LOCUS25801</name>
</gene>
<evidence type="ECO:0000313" key="2">
    <source>
        <dbReference type="Proteomes" id="UP001642360"/>
    </source>
</evidence>